<accession>A0A6H0XLY2</accession>
<protein>
    <submittedName>
        <fullName evidence="6">Uncharacterized protein</fullName>
    </submittedName>
</protein>
<dbReference type="CDD" id="cd16691">
    <property type="entry name" value="mRING-H2-C3H3C2_Mio"/>
    <property type="match status" value="1"/>
</dbReference>
<dbReference type="Proteomes" id="UP000503462">
    <property type="component" value="Chromosome 1"/>
</dbReference>
<dbReference type="PANTHER" id="PTHR16453">
    <property type="entry name" value="WD40 DOMAIN-CONTAINING PROTEIN MIO FAMILY MEMBER"/>
    <property type="match status" value="1"/>
</dbReference>
<dbReference type="OrthoDB" id="341486at2759"/>
<dbReference type="SUPFAM" id="SSF50978">
    <property type="entry name" value="WD40 repeat-like"/>
    <property type="match status" value="1"/>
</dbReference>
<dbReference type="EMBL" id="CP051139">
    <property type="protein sequence ID" value="QIW95509.1"/>
    <property type="molecule type" value="Genomic_DNA"/>
</dbReference>
<name>A0A6H0XLY2_9PEZI</name>
<evidence type="ECO:0000256" key="3">
    <source>
        <dbReference type="ARBA" id="ARBA00022737"/>
    </source>
</evidence>
<dbReference type="InterPro" id="IPR036322">
    <property type="entry name" value="WD40_repeat_dom_sf"/>
</dbReference>
<evidence type="ECO:0000313" key="7">
    <source>
        <dbReference type="Proteomes" id="UP000503462"/>
    </source>
</evidence>
<reference evidence="6 7" key="1">
    <citation type="journal article" date="2016" name="Sci. Rep.">
        <title>Peltaster fructicola genome reveals evolution from an invasive phytopathogen to an ectophytic parasite.</title>
        <authorList>
            <person name="Xu C."/>
            <person name="Chen H."/>
            <person name="Gleason M.L."/>
            <person name="Xu J.R."/>
            <person name="Liu H."/>
            <person name="Zhang R."/>
            <person name="Sun G."/>
        </authorList>
    </citation>
    <scope>NUCLEOTIDE SEQUENCE [LARGE SCALE GENOMIC DNA]</scope>
    <source>
        <strain evidence="6 7">LNHT1506</strain>
    </source>
</reference>
<evidence type="ECO:0000313" key="6">
    <source>
        <dbReference type="EMBL" id="QIW95509.1"/>
    </source>
</evidence>
<dbReference type="InterPro" id="IPR031488">
    <property type="entry name" value="Zn_ribbon_mio"/>
</dbReference>
<proteinExistence type="inferred from homology"/>
<sequence>MDAAIRWSPHTPHDAAEFLLLDILNSGLSLHQFVATDGGTVESKEIASYKKLSNFSAFDWSKTTARVISLGHVSGTASLLKLNLGSDTPETLVTYKAKQQRRCNTTALNTQNWLAVGLDKTRTDLSLNIYDAASTAIEPVRKLCPAEFISSVRFFTNQPQEVLAGSQRAFIRLYDLRDGFTTGPGNLQIPSRNVNNISIDPLDENYFAAGGSQDDPSVVVWDKRWLTNSTSNSDNGAVFEFRPAFNHTSRSSVWMMRYSGICRGRLALCSSTGELKVIDMLEDRTVSAAQPEQHIQNAPSGNSSFNRKRVRETRILEHPTVLQRNATPLTDRAIAFDWMSATDMEHSQGMLVLRASRTVNALQVLSHSAFAVSARSALGFGLRDIRYVDARTSVLREQCEGEETGPKGLAIVPSAATAVSNKSTIAAVLSSGDVHQWRCKQGYRFDCLKNATIVAGDSQLEHMWQSIEQLKVLAADNKMVYGSIDFSYVGINGLWSEHAGASPQRRLSPSPTKPSEAIIGLNESRSLPGFEGERTDYAEHRQICLAVCGWKFSQEDLEIECQGLIERGLHYQAIVQAVLHGARHLALNLLRTLIRGKTISNIGLGPLLAATELNEEQREMTLWMAADTEDPALKALLTYLHSGDWRDVMKISYLHLGYRLALGLKYLNDTELNGFIQSETARAIKNGDVEGVLLTGLTEQAMDLFQTYIAKTNDLQTPVLAMAFTNPLYVDDARWSMWKETYFMQMQAWHAFPERTRFTVGHNRLATTREGRSLIEVTVPAARLRCVHCQAKLGRSTDASARQAEQSRKSSMPSANAGIVCLKCKREMPRCSVCTLWLGAPDPRRGRAVVAKNKTAQSVEAMDKMLVFCTKCDHGSHAHHAKEWFSQYNICPVPDCACTCNKGAAGQGFSVADMWQASEIPGLGT</sequence>
<gene>
    <name evidence="6" type="ORF">AMS68_001027</name>
</gene>
<dbReference type="Pfam" id="PF21719">
    <property type="entry name" value="MIOS_a-sol"/>
    <property type="match status" value="1"/>
</dbReference>
<feature type="domain" description="GATOR2 complex protein MIO zinc-ribbon like" evidence="4">
    <location>
        <begin position="816"/>
        <end position="902"/>
    </location>
</feature>
<dbReference type="AlphaFoldDB" id="A0A6H0XLY2"/>
<keyword evidence="3" id="KW-0677">Repeat</keyword>
<dbReference type="GO" id="GO:0005737">
    <property type="term" value="C:cytoplasm"/>
    <property type="evidence" value="ECO:0007669"/>
    <property type="project" value="TreeGrafter"/>
</dbReference>
<dbReference type="InterPro" id="IPR049092">
    <property type="entry name" value="MIOS_a-sol"/>
</dbReference>
<dbReference type="InterPro" id="IPR037593">
    <property type="entry name" value="MIOS/Sea4"/>
</dbReference>
<evidence type="ECO:0000259" key="4">
    <source>
        <dbReference type="Pfam" id="PF17034"/>
    </source>
</evidence>
<comment type="similarity">
    <text evidence="1">Belongs to the WD repeat mio family.</text>
</comment>
<evidence type="ECO:0000259" key="5">
    <source>
        <dbReference type="Pfam" id="PF21719"/>
    </source>
</evidence>
<dbReference type="PANTHER" id="PTHR16453:SF9">
    <property type="entry name" value="GATOR COMPLEX PROTEIN MIOS"/>
    <property type="match status" value="1"/>
</dbReference>
<evidence type="ECO:0000256" key="1">
    <source>
        <dbReference type="ARBA" id="ARBA00009713"/>
    </source>
</evidence>
<keyword evidence="2" id="KW-0853">WD repeat</keyword>
<dbReference type="Gene3D" id="2.130.10.10">
    <property type="entry name" value="YVTN repeat-like/Quinoprotein amine dehydrogenase"/>
    <property type="match status" value="1"/>
</dbReference>
<keyword evidence="7" id="KW-1185">Reference proteome</keyword>
<evidence type="ECO:0000256" key="2">
    <source>
        <dbReference type="ARBA" id="ARBA00022574"/>
    </source>
</evidence>
<dbReference type="InterPro" id="IPR015943">
    <property type="entry name" value="WD40/YVTN_repeat-like_dom_sf"/>
</dbReference>
<dbReference type="Pfam" id="PF17034">
    <property type="entry name" value="zinc_ribbon_16"/>
    <property type="match status" value="1"/>
</dbReference>
<feature type="domain" description="MIOS-like alpha-solenoid" evidence="5">
    <location>
        <begin position="438"/>
        <end position="666"/>
    </location>
</feature>
<dbReference type="GO" id="GO:1904263">
    <property type="term" value="P:positive regulation of TORC1 signaling"/>
    <property type="evidence" value="ECO:0007669"/>
    <property type="project" value="TreeGrafter"/>
</dbReference>
<organism evidence="6 7">
    <name type="scientific">Peltaster fructicola</name>
    <dbReference type="NCBI Taxonomy" id="286661"/>
    <lineage>
        <taxon>Eukaryota</taxon>
        <taxon>Fungi</taxon>
        <taxon>Dikarya</taxon>
        <taxon>Ascomycota</taxon>
        <taxon>Pezizomycotina</taxon>
        <taxon>Dothideomycetes</taxon>
        <taxon>Dothideomycetes incertae sedis</taxon>
        <taxon>Peltaster</taxon>
    </lineage>
</organism>